<comment type="caution">
    <text evidence="3">The sequence shown here is derived from an EMBL/GenBank/DDBJ whole genome shotgun (WGS) entry which is preliminary data.</text>
</comment>
<dbReference type="SUPFAM" id="SSF48452">
    <property type="entry name" value="TPR-like"/>
    <property type="match status" value="1"/>
</dbReference>
<name>A0A1W9I3Z4_9HYPH</name>
<comment type="similarity">
    <text evidence="1">Belongs to the CpoB family.</text>
</comment>
<dbReference type="GO" id="GO:0043093">
    <property type="term" value="P:FtsZ-dependent cytokinesis"/>
    <property type="evidence" value="ECO:0007669"/>
    <property type="project" value="UniProtKB-UniRule"/>
</dbReference>
<reference evidence="3 4" key="1">
    <citation type="journal article" date="2017" name="Water Res.">
        <title>Comammox in drinking water systems.</title>
        <authorList>
            <person name="Wang Y."/>
            <person name="Ma L."/>
            <person name="Mao Y."/>
            <person name="Jiang X."/>
            <person name="Xia Y."/>
            <person name="Yu K."/>
            <person name="Li B."/>
            <person name="Zhang T."/>
        </authorList>
    </citation>
    <scope>NUCLEOTIDE SEQUENCE [LARGE SCALE GENOMIC DNA]</scope>
    <source>
        <strain evidence="3">SG_bin8</strain>
    </source>
</reference>
<organism evidence="3 4">
    <name type="scientific">Candidatus Raskinella chloraquaticus</name>
    <dbReference type="NCBI Taxonomy" id="1951219"/>
    <lineage>
        <taxon>Bacteria</taxon>
        <taxon>Pseudomonadati</taxon>
        <taxon>Pseudomonadota</taxon>
        <taxon>Alphaproteobacteria</taxon>
        <taxon>Hyphomicrobiales</taxon>
        <taxon>Phreatobacteraceae</taxon>
        <taxon>Candidatus Raskinella</taxon>
    </lineage>
</organism>
<accession>A0A1W9I3Z4</accession>
<keyword evidence="1" id="KW-0131">Cell cycle</keyword>
<evidence type="ECO:0000313" key="3">
    <source>
        <dbReference type="EMBL" id="OQW54448.1"/>
    </source>
</evidence>
<feature type="signal peptide" evidence="1">
    <location>
        <begin position="1"/>
        <end position="26"/>
    </location>
</feature>
<dbReference type="InterPro" id="IPR019734">
    <property type="entry name" value="TPR_rpt"/>
</dbReference>
<dbReference type="InterPro" id="IPR011990">
    <property type="entry name" value="TPR-like_helical_dom_sf"/>
</dbReference>
<dbReference type="Gene3D" id="1.25.40.10">
    <property type="entry name" value="Tetratricopeptide repeat domain"/>
    <property type="match status" value="1"/>
</dbReference>
<dbReference type="Pfam" id="PF13174">
    <property type="entry name" value="TPR_6"/>
    <property type="match status" value="1"/>
</dbReference>
<dbReference type="RefSeq" id="WP_376802713.1">
    <property type="nucleotide sequence ID" value="NZ_DBNB01000036.1"/>
</dbReference>
<keyword evidence="1" id="KW-0175">Coiled coil</keyword>
<keyword evidence="1" id="KW-0732">Signal</keyword>
<gene>
    <name evidence="1" type="primary">cpoB</name>
    <name evidence="3" type="ORF">A4S15_04335</name>
</gene>
<dbReference type="InterPro" id="IPR034706">
    <property type="entry name" value="CpoB"/>
</dbReference>
<evidence type="ECO:0000256" key="2">
    <source>
        <dbReference type="SAM" id="MobiDB-lite"/>
    </source>
</evidence>
<feature type="region of interest" description="Disordered" evidence="2">
    <location>
        <begin position="100"/>
        <end position="203"/>
    </location>
</feature>
<dbReference type="GO" id="GO:0030288">
    <property type="term" value="C:outer membrane-bounded periplasmic space"/>
    <property type="evidence" value="ECO:0007669"/>
    <property type="project" value="UniProtKB-UniRule"/>
</dbReference>
<dbReference type="Pfam" id="PF13432">
    <property type="entry name" value="TPR_16"/>
    <property type="match status" value="1"/>
</dbReference>
<dbReference type="NCBIfam" id="TIGR02795">
    <property type="entry name" value="tol_pal_ybgF"/>
    <property type="match status" value="1"/>
</dbReference>
<protein>
    <recommendedName>
        <fullName evidence="1">Cell division coordinator CpoB</fullName>
    </recommendedName>
</protein>
<dbReference type="HAMAP" id="MF_02066">
    <property type="entry name" value="CpoB"/>
    <property type="match status" value="1"/>
</dbReference>
<dbReference type="STRING" id="1827387.A4S15_04335"/>
<keyword evidence="1" id="KW-0574">Periplasm</keyword>
<feature type="chain" id="PRO_5013410494" description="Cell division coordinator CpoB" evidence="1">
    <location>
        <begin position="27"/>
        <end position="352"/>
    </location>
</feature>
<comment type="function">
    <text evidence="1">Mediates coordination of peptidoglycan synthesis and outer membrane constriction during cell division.</text>
</comment>
<sequence precursor="true">MAMALRRFTSVALVLLVSAGTGSAWAGRLPAPAPGSALLPPLVKVQWGGTGWGTQPQQEDPNVRINALEGRVRQLTGQIEQFQFQIRRLEEQLKRFQEDTEYRFQESQNAGGQPPAGGPRKPAPPQRGGTQQRGDAAPVEPAAPLALTPQLGGPRPAGVPAYPAQGNAGAAPQLGAPPQVLGQLPADPRTGQPVDLAGAGRNGVSTAALGAPAQAAGAQPLPPLAGNPRDAYDQAYGFVLRGEYDRAETAFQAYLTTYPGDRQHGDALYWLGEAQFQRQQWKASAESFLKSYNDYPSGAKAPESLLRLGMSLKQLGQKEPACASFNEVLRKYPRASPAVKQRVQSEQRSAGC</sequence>
<feature type="compositionally biased region" description="Low complexity" evidence="2">
    <location>
        <begin position="136"/>
        <end position="149"/>
    </location>
</feature>
<keyword evidence="1" id="KW-0132">Cell division</keyword>
<evidence type="ECO:0000313" key="4">
    <source>
        <dbReference type="Proteomes" id="UP000192872"/>
    </source>
</evidence>
<comment type="subcellular location">
    <subcellularLocation>
        <location evidence="1">Periplasm</location>
    </subcellularLocation>
</comment>
<evidence type="ECO:0000256" key="1">
    <source>
        <dbReference type="HAMAP-Rule" id="MF_02066"/>
    </source>
</evidence>
<dbReference type="Proteomes" id="UP000192872">
    <property type="component" value="Unassembled WGS sequence"/>
</dbReference>
<feature type="compositionally biased region" description="Low complexity" evidence="2">
    <location>
        <begin position="160"/>
        <end position="179"/>
    </location>
</feature>
<dbReference type="InterPro" id="IPR014162">
    <property type="entry name" value="CpoB_C"/>
</dbReference>
<dbReference type="EMBL" id="LWDL01000003">
    <property type="protein sequence ID" value="OQW54448.1"/>
    <property type="molecule type" value="Genomic_DNA"/>
</dbReference>
<dbReference type="AlphaFoldDB" id="A0A1W9I3Z4"/>
<feature type="coiled-coil region" evidence="1">
    <location>
        <begin position="65"/>
        <end position="99"/>
    </location>
</feature>
<proteinExistence type="inferred from homology"/>